<comment type="pathway">
    <text evidence="3">Protein modification; protein ubiquitination.</text>
</comment>
<dbReference type="OrthoDB" id="69641at2759"/>
<keyword evidence="11" id="KW-0862">Zinc</keyword>
<keyword evidence="9 15" id="KW-0863">Zinc-finger</keyword>
<dbReference type="Pfam" id="PF01485">
    <property type="entry name" value="IBR"/>
    <property type="match status" value="1"/>
</dbReference>
<dbReference type="PROSITE" id="PS51873">
    <property type="entry name" value="TRIAD"/>
    <property type="match status" value="1"/>
</dbReference>
<keyword evidence="8" id="KW-0677">Repeat</keyword>
<evidence type="ECO:0000256" key="2">
    <source>
        <dbReference type="ARBA" id="ARBA00004167"/>
    </source>
</evidence>
<dbReference type="GO" id="GO:0008270">
    <property type="term" value="F:zinc ion binding"/>
    <property type="evidence" value="ECO:0007669"/>
    <property type="project" value="UniProtKB-KW"/>
</dbReference>
<dbReference type="Pfam" id="PF22191">
    <property type="entry name" value="IBR_1"/>
    <property type="match status" value="1"/>
</dbReference>
<dbReference type="PROSITE" id="PS50908">
    <property type="entry name" value="RWD"/>
    <property type="match status" value="1"/>
</dbReference>
<dbReference type="InterPro" id="IPR002867">
    <property type="entry name" value="IBR_dom"/>
</dbReference>
<comment type="subcellular location">
    <subcellularLocation>
        <location evidence="2">Membrane</location>
        <topology evidence="2">Single-pass membrane protein</topology>
    </subcellularLocation>
</comment>
<feature type="domain" description="RING-type" evidence="16">
    <location>
        <begin position="164"/>
        <end position="210"/>
    </location>
</feature>
<keyword evidence="13" id="KW-0472">Membrane</keyword>
<keyword evidence="12" id="KW-1133">Transmembrane helix</keyword>
<evidence type="ECO:0000256" key="8">
    <source>
        <dbReference type="ARBA" id="ARBA00022737"/>
    </source>
</evidence>
<dbReference type="GO" id="GO:0016567">
    <property type="term" value="P:protein ubiquitination"/>
    <property type="evidence" value="ECO:0007669"/>
    <property type="project" value="InterPro"/>
</dbReference>
<feature type="domain" description="RWD" evidence="17">
    <location>
        <begin position="6"/>
        <end position="127"/>
    </location>
</feature>
<comment type="similarity">
    <text evidence="14">Belongs to the RBR family. RNF144 subfamily.</text>
</comment>
<name>A0A553PLL0_TIGCA</name>
<dbReference type="STRING" id="6832.A0A553PLL0"/>
<keyword evidence="7" id="KW-0479">Metal-binding</keyword>
<dbReference type="AlphaFoldDB" id="A0A553PLL0"/>
<dbReference type="CDD" id="cd20336">
    <property type="entry name" value="Rcat_RBR"/>
    <property type="match status" value="1"/>
</dbReference>
<evidence type="ECO:0000259" key="16">
    <source>
        <dbReference type="PROSITE" id="PS50089"/>
    </source>
</evidence>
<dbReference type="CDD" id="cd23820">
    <property type="entry name" value="RWD_RNF14"/>
    <property type="match status" value="1"/>
</dbReference>
<evidence type="ECO:0000256" key="5">
    <source>
        <dbReference type="ARBA" id="ARBA00022679"/>
    </source>
</evidence>
<evidence type="ECO:0000256" key="1">
    <source>
        <dbReference type="ARBA" id="ARBA00001798"/>
    </source>
</evidence>
<evidence type="ECO:0000256" key="12">
    <source>
        <dbReference type="ARBA" id="ARBA00022989"/>
    </source>
</evidence>
<evidence type="ECO:0000313" key="20">
    <source>
        <dbReference type="Proteomes" id="UP000318571"/>
    </source>
</evidence>
<dbReference type="SUPFAM" id="SSF54495">
    <property type="entry name" value="UBC-like"/>
    <property type="match status" value="1"/>
</dbReference>
<keyword evidence="5" id="KW-0808">Transferase</keyword>
<dbReference type="InterPro" id="IPR001841">
    <property type="entry name" value="Znf_RING"/>
</dbReference>
<accession>A0A553PLL0</accession>
<dbReference type="SUPFAM" id="SSF57850">
    <property type="entry name" value="RING/U-box"/>
    <property type="match status" value="3"/>
</dbReference>
<dbReference type="GO" id="GO:0005737">
    <property type="term" value="C:cytoplasm"/>
    <property type="evidence" value="ECO:0007669"/>
    <property type="project" value="UniProtKB-ARBA"/>
</dbReference>
<dbReference type="EC" id="2.3.2.31" evidence="4"/>
<keyword evidence="6" id="KW-0812">Transmembrane</keyword>
<evidence type="ECO:0000313" key="19">
    <source>
        <dbReference type="EMBL" id="TRY78559.1"/>
    </source>
</evidence>
<dbReference type="Pfam" id="PF05773">
    <property type="entry name" value="RWD"/>
    <property type="match status" value="1"/>
</dbReference>
<dbReference type="Proteomes" id="UP000318571">
    <property type="component" value="Chromosome 11"/>
</dbReference>
<dbReference type="FunFam" id="3.30.40.10:FF:000051">
    <property type="entry name" value="RBR-type E3 ubiquitin transferase"/>
    <property type="match status" value="1"/>
</dbReference>
<dbReference type="Gene3D" id="3.10.110.10">
    <property type="entry name" value="Ubiquitin Conjugating Enzyme"/>
    <property type="match status" value="1"/>
</dbReference>
<dbReference type="InterPro" id="IPR017907">
    <property type="entry name" value="Znf_RING_CS"/>
</dbReference>
<dbReference type="GO" id="GO:0031090">
    <property type="term" value="C:organelle membrane"/>
    <property type="evidence" value="ECO:0007669"/>
    <property type="project" value="UniProtKB-ARBA"/>
</dbReference>
<evidence type="ECO:0000259" key="17">
    <source>
        <dbReference type="PROSITE" id="PS50908"/>
    </source>
</evidence>
<dbReference type="OMA" id="RERATWC"/>
<dbReference type="InterPro" id="IPR006575">
    <property type="entry name" value="RWD_dom"/>
</dbReference>
<sequence>MEAQNEEILVLQSIFTDQEFQWNDHKRKGLFWLEVSVPSDFSVFLSVHGAESLLKHSIDYLSPLTLEFVLPRDYPEISAPQFEVKCGWMSPDLSASVVEGLLEIWKRDQGPILFAWTTFLKELGFSHLDGDNGMEVETQSILTGILAYDQDQKTKIFRDGIQTCQICFIDTCGWDFVTISGCQHAYCSDCLTHYCVGKIEDGAMSSIPCPFPDCTHSMETQVVKKLTPSSLYEAYDAKCLNLFLRTISGTTWCPRVNCQYLAEVLEDQCGQCPDCGFVFCLTCGKAFHGPSSICEKDKEQAETVVTQQMSEPQSFQRILQKKGRMEVRRHLDRIVGTMFGYMSLAEQSQLVRIYLDADEEKKKTYDDFFGRPFITYFSLSKSGNFPIAYKGFLLAFQGDRNEEDLLEPYKLISAFANMSPCPVCFIPIEKTGGCHHMHCSICGAHFCWDCLNLMRNCICYS</sequence>
<evidence type="ECO:0000256" key="7">
    <source>
        <dbReference type="ARBA" id="ARBA00022723"/>
    </source>
</evidence>
<dbReference type="EMBL" id="VCGU01000003">
    <property type="protein sequence ID" value="TRY78559.1"/>
    <property type="molecule type" value="Genomic_DNA"/>
</dbReference>
<evidence type="ECO:0000256" key="15">
    <source>
        <dbReference type="PROSITE-ProRule" id="PRU00175"/>
    </source>
</evidence>
<dbReference type="InterPro" id="IPR013083">
    <property type="entry name" value="Znf_RING/FYVE/PHD"/>
</dbReference>
<dbReference type="InterPro" id="IPR031127">
    <property type="entry name" value="E3_UB_ligase_RBR"/>
</dbReference>
<evidence type="ECO:0000256" key="11">
    <source>
        <dbReference type="ARBA" id="ARBA00022833"/>
    </source>
</evidence>
<evidence type="ECO:0000259" key="18">
    <source>
        <dbReference type="PROSITE" id="PS51873"/>
    </source>
</evidence>
<comment type="caution">
    <text evidence="19">The sequence shown here is derived from an EMBL/GenBank/DDBJ whole genome shotgun (WGS) entry which is preliminary data.</text>
</comment>
<comment type="catalytic activity">
    <reaction evidence="1">
        <text>[E2 ubiquitin-conjugating enzyme]-S-ubiquitinyl-L-cysteine + [acceptor protein]-L-lysine = [E2 ubiquitin-conjugating enzyme]-L-cysteine + [acceptor protein]-N(6)-ubiquitinyl-L-lysine.</text>
        <dbReference type="EC" id="2.3.2.31"/>
    </reaction>
</comment>
<gene>
    <name evidence="19" type="ORF">TCAL_11691</name>
</gene>
<protein>
    <recommendedName>
        <fullName evidence="4">RBR-type E3 ubiquitin transferase</fullName>
        <ecNumber evidence="4">2.3.2.31</ecNumber>
    </recommendedName>
</protein>
<evidence type="ECO:0000256" key="14">
    <source>
        <dbReference type="ARBA" id="ARBA00038342"/>
    </source>
</evidence>
<reference evidence="19 20" key="1">
    <citation type="journal article" date="2018" name="Nat. Ecol. Evol.">
        <title>Genomic signatures of mitonuclear coevolution across populations of Tigriopus californicus.</title>
        <authorList>
            <person name="Barreto F.S."/>
            <person name="Watson E.T."/>
            <person name="Lima T.G."/>
            <person name="Willett C.S."/>
            <person name="Edmands S."/>
            <person name="Li W."/>
            <person name="Burton R.S."/>
        </authorList>
    </citation>
    <scope>NUCLEOTIDE SEQUENCE [LARGE SCALE GENOMIC DNA]</scope>
    <source>
        <strain evidence="19 20">San Diego</strain>
    </source>
</reference>
<dbReference type="GO" id="GO:0061630">
    <property type="term" value="F:ubiquitin protein ligase activity"/>
    <property type="evidence" value="ECO:0007669"/>
    <property type="project" value="UniProtKB-EC"/>
</dbReference>
<keyword evidence="10" id="KW-0833">Ubl conjugation pathway</keyword>
<keyword evidence="20" id="KW-1185">Reference proteome</keyword>
<dbReference type="PROSITE" id="PS50089">
    <property type="entry name" value="ZF_RING_2"/>
    <property type="match status" value="1"/>
</dbReference>
<dbReference type="InterPro" id="IPR016135">
    <property type="entry name" value="UBQ-conjugating_enzyme/RWD"/>
</dbReference>
<evidence type="ECO:0000256" key="4">
    <source>
        <dbReference type="ARBA" id="ARBA00012251"/>
    </source>
</evidence>
<organism evidence="19 20">
    <name type="scientific">Tigriopus californicus</name>
    <name type="common">Marine copepod</name>
    <dbReference type="NCBI Taxonomy" id="6832"/>
    <lineage>
        <taxon>Eukaryota</taxon>
        <taxon>Metazoa</taxon>
        <taxon>Ecdysozoa</taxon>
        <taxon>Arthropoda</taxon>
        <taxon>Crustacea</taxon>
        <taxon>Multicrustacea</taxon>
        <taxon>Hexanauplia</taxon>
        <taxon>Copepoda</taxon>
        <taxon>Harpacticoida</taxon>
        <taxon>Harpacticidae</taxon>
        <taxon>Tigriopus</taxon>
    </lineage>
</organism>
<proteinExistence type="inferred from homology"/>
<evidence type="ECO:0000256" key="3">
    <source>
        <dbReference type="ARBA" id="ARBA00004906"/>
    </source>
</evidence>
<dbReference type="Gene3D" id="3.30.40.10">
    <property type="entry name" value="Zinc/RING finger domain, C3HC4 (zinc finger)"/>
    <property type="match status" value="1"/>
</dbReference>
<feature type="domain" description="RING-type" evidence="18">
    <location>
        <begin position="160"/>
        <end position="461"/>
    </location>
</feature>
<dbReference type="PROSITE" id="PS00518">
    <property type="entry name" value="ZF_RING_1"/>
    <property type="match status" value="1"/>
</dbReference>
<evidence type="ECO:0000256" key="6">
    <source>
        <dbReference type="ARBA" id="ARBA00022692"/>
    </source>
</evidence>
<dbReference type="PANTHER" id="PTHR11685">
    <property type="entry name" value="RBR FAMILY RING FINGER AND IBR DOMAIN-CONTAINING"/>
    <property type="match status" value="1"/>
</dbReference>
<dbReference type="InterPro" id="IPR044066">
    <property type="entry name" value="TRIAD_supradom"/>
</dbReference>
<evidence type="ECO:0000256" key="9">
    <source>
        <dbReference type="ARBA" id="ARBA00022771"/>
    </source>
</evidence>
<dbReference type="Gene3D" id="1.20.120.1750">
    <property type="match status" value="1"/>
</dbReference>
<evidence type="ECO:0000256" key="13">
    <source>
        <dbReference type="ARBA" id="ARBA00023136"/>
    </source>
</evidence>
<evidence type="ECO:0000256" key="10">
    <source>
        <dbReference type="ARBA" id="ARBA00022786"/>
    </source>
</evidence>
<dbReference type="SMART" id="SM00591">
    <property type="entry name" value="RWD"/>
    <property type="match status" value="1"/>
</dbReference>
<dbReference type="SMART" id="SM00647">
    <property type="entry name" value="IBR"/>
    <property type="match status" value="2"/>
</dbReference>